<comment type="caution">
    <text evidence="6">The sequence shown here is derived from an EMBL/GenBank/DDBJ whole genome shotgun (WGS) entry which is preliminary data.</text>
</comment>
<dbReference type="PROSITE" id="PS50054">
    <property type="entry name" value="TYR_PHOSPHATASE_DUAL"/>
    <property type="match status" value="1"/>
</dbReference>
<comment type="similarity">
    <text evidence="1">Belongs to the protein-tyrosine phosphatase family. Non-receptor class dual specificity subfamily.</text>
</comment>
<dbReference type="OrthoDB" id="285418at2759"/>
<sequence length="126" mass="14383">SRGITHIVSVLKTRMEDQLPPTLKRLWIPVIDIATSTLEFESKWPEALKFLRDCMDSGGVALIHCRAGMSRSSTILLAHLLDYHKMNLRDAWQLLCSKHPIAAPITPFWKALIAFEQRLFQETSPD</sequence>
<evidence type="ECO:0000256" key="3">
    <source>
        <dbReference type="ARBA" id="ARBA00022912"/>
    </source>
</evidence>
<feature type="domain" description="Tyrosine specific protein phosphatases" evidence="5">
    <location>
        <begin position="42"/>
        <end position="100"/>
    </location>
</feature>
<feature type="non-terminal residue" evidence="6">
    <location>
        <position position="126"/>
    </location>
</feature>
<evidence type="ECO:0000256" key="2">
    <source>
        <dbReference type="ARBA" id="ARBA00022801"/>
    </source>
</evidence>
<dbReference type="InterPro" id="IPR020422">
    <property type="entry name" value="TYR_PHOSPHATASE_DUAL_dom"/>
</dbReference>
<dbReference type="InterPro" id="IPR029021">
    <property type="entry name" value="Prot-tyrosine_phosphatase-like"/>
</dbReference>
<dbReference type="SMART" id="SM00195">
    <property type="entry name" value="DSPc"/>
    <property type="match status" value="1"/>
</dbReference>
<evidence type="ECO:0000259" key="4">
    <source>
        <dbReference type="PROSITE" id="PS50054"/>
    </source>
</evidence>
<dbReference type="Proteomes" id="UP000324800">
    <property type="component" value="Unassembled WGS sequence"/>
</dbReference>
<dbReference type="InterPro" id="IPR000387">
    <property type="entry name" value="Tyr_Pase_dom"/>
</dbReference>
<dbReference type="SUPFAM" id="SSF52799">
    <property type="entry name" value="(Phosphotyrosine protein) phosphatases II"/>
    <property type="match status" value="1"/>
</dbReference>
<keyword evidence="3" id="KW-0904">Protein phosphatase</keyword>
<dbReference type="Pfam" id="PF00782">
    <property type="entry name" value="DSPc"/>
    <property type="match status" value="1"/>
</dbReference>
<dbReference type="PROSITE" id="PS00383">
    <property type="entry name" value="TYR_PHOSPHATASE_1"/>
    <property type="match status" value="1"/>
</dbReference>
<feature type="non-terminal residue" evidence="6">
    <location>
        <position position="1"/>
    </location>
</feature>
<evidence type="ECO:0000313" key="6">
    <source>
        <dbReference type="EMBL" id="KAA6310034.1"/>
    </source>
</evidence>
<accession>A0A5J4PN61</accession>
<gene>
    <name evidence="6" type="ORF">EZS28_056388</name>
</gene>
<dbReference type="InterPro" id="IPR052103">
    <property type="entry name" value="Dual_spec_Phospatases"/>
</dbReference>
<dbReference type="PANTHER" id="PTHR45961">
    <property type="entry name" value="IP21249P"/>
    <property type="match status" value="1"/>
</dbReference>
<dbReference type="PROSITE" id="PS50056">
    <property type="entry name" value="TYR_PHOSPHATASE_2"/>
    <property type="match status" value="1"/>
</dbReference>
<dbReference type="PANTHER" id="PTHR45961:SF6">
    <property type="entry name" value="IP21249P"/>
    <property type="match status" value="1"/>
</dbReference>
<name>A0A5J4PN61_9EUKA</name>
<protein>
    <submittedName>
        <fullName evidence="6">Uncharacterized protein</fullName>
    </submittedName>
</protein>
<dbReference type="InterPro" id="IPR016130">
    <property type="entry name" value="Tyr_Pase_AS"/>
</dbReference>
<organism evidence="6 7">
    <name type="scientific">Streblomastix strix</name>
    <dbReference type="NCBI Taxonomy" id="222440"/>
    <lineage>
        <taxon>Eukaryota</taxon>
        <taxon>Metamonada</taxon>
        <taxon>Preaxostyla</taxon>
        <taxon>Oxymonadida</taxon>
        <taxon>Streblomastigidae</taxon>
        <taxon>Streblomastix</taxon>
    </lineage>
</organism>
<dbReference type="AlphaFoldDB" id="A0A5J4PN61"/>
<evidence type="ECO:0000313" key="7">
    <source>
        <dbReference type="Proteomes" id="UP000324800"/>
    </source>
</evidence>
<dbReference type="CDD" id="cd14498">
    <property type="entry name" value="DSP"/>
    <property type="match status" value="1"/>
</dbReference>
<dbReference type="Gene3D" id="3.90.190.10">
    <property type="entry name" value="Protein tyrosine phosphatase superfamily"/>
    <property type="match status" value="1"/>
</dbReference>
<dbReference type="InterPro" id="IPR000340">
    <property type="entry name" value="Dual-sp_phosphatase_cat-dom"/>
</dbReference>
<evidence type="ECO:0000259" key="5">
    <source>
        <dbReference type="PROSITE" id="PS50056"/>
    </source>
</evidence>
<dbReference type="GO" id="GO:0004721">
    <property type="term" value="F:phosphoprotein phosphatase activity"/>
    <property type="evidence" value="ECO:0007669"/>
    <property type="project" value="UniProtKB-KW"/>
</dbReference>
<reference evidence="6 7" key="1">
    <citation type="submission" date="2019-03" db="EMBL/GenBank/DDBJ databases">
        <title>Single cell metagenomics reveals metabolic interactions within the superorganism composed of flagellate Streblomastix strix and complex community of Bacteroidetes bacteria on its surface.</title>
        <authorList>
            <person name="Treitli S.C."/>
            <person name="Kolisko M."/>
            <person name="Husnik F."/>
            <person name="Keeling P."/>
            <person name="Hampl V."/>
        </authorList>
    </citation>
    <scope>NUCLEOTIDE SEQUENCE [LARGE SCALE GENOMIC DNA]</scope>
    <source>
        <strain evidence="6">ST1C</strain>
    </source>
</reference>
<keyword evidence="2" id="KW-0378">Hydrolase</keyword>
<feature type="domain" description="Tyrosine-protein phosphatase" evidence="4">
    <location>
        <begin position="1"/>
        <end position="121"/>
    </location>
</feature>
<evidence type="ECO:0000256" key="1">
    <source>
        <dbReference type="ARBA" id="ARBA00008601"/>
    </source>
</evidence>
<dbReference type="EMBL" id="SNRW01049976">
    <property type="protein sequence ID" value="KAA6310034.1"/>
    <property type="molecule type" value="Genomic_DNA"/>
</dbReference>
<proteinExistence type="inferred from homology"/>